<dbReference type="InterPro" id="IPR001789">
    <property type="entry name" value="Sig_transdc_resp-reg_receiver"/>
</dbReference>
<dbReference type="InterPro" id="IPR016032">
    <property type="entry name" value="Sig_transdc_resp-reg_C-effctor"/>
</dbReference>
<organism evidence="6 7">
    <name type="scientific">Oxobacter pfennigii</name>
    <dbReference type="NCBI Taxonomy" id="36849"/>
    <lineage>
        <taxon>Bacteria</taxon>
        <taxon>Bacillati</taxon>
        <taxon>Bacillota</taxon>
        <taxon>Clostridia</taxon>
        <taxon>Eubacteriales</taxon>
        <taxon>Clostridiaceae</taxon>
        <taxon>Oxobacter</taxon>
    </lineage>
</organism>
<dbReference type="OrthoDB" id="3190595at2"/>
<dbReference type="GO" id="GO:0000160">
    <property type="term" value="P:phosphorelay signal transduction system"/>
    <property type="evidence" value="ECO:0007669"/>
    <property type="project" value="InterPro"/>
</dbReference>
<comment type="caution">
    <text evidence="6">The sequence shown here is derived from an EMBL/GenBank/DDBJ whole genome shotgun (WGS) entry which is preliminary data.</text>
</comment>
<gene>
    <name evidence="6" type="primary">yehT_1</name>
    <name evidence="6" type="ORF">OXPF_17280</name>
</gene>
<evidence type="ECO:0000259" key="5">
    <source>
        <dbReference type="PROSITE" id="PS50110"/>
    </source>
</evidence>
<name>A0A0P8YC00_9CLOT</name>
<dbReference type="PROSITE" id="PS50110">
    <property type="entry name" value="RESPONSE_REGULATORY"/>
    <property type="match status" value="1"/>
</dbReference>
<feature type="domain" description="Response regulatory" evidence="5">
    <location>
        <begin position="3"/>
        <end position="117"/>
    </location>
</feature>
<keyword evidence="7" id="KW-1185">Reference proteome</keyword>
<comment type="function">
    <text evidence="3">May play the central regulatory role in sporulation. It may be an element of the effector pathway responsible for the activation of sporulation genes in response to nutritional stress. Spo0A may act in concert with spo0H (a sigma factor) to control the expression of some genes that are critical to the sporulation process.</text>
</comment>
<dbReference type="RefSeq" id="WP_054874784.1">
    <property type="nucleotide sequence ID" value="NZ_LKET01000029.1"/>
</dbReference>
<dbReference type="STRING" id="36849.OXPF_17280"/>
<dbReference type="SUPFAM" id="SSF46894">
    <property type="entry name" value="C-terminal effector domain of the bipartite response regulators"/>
    <property type="match status" value="1"/>
</dbReference>
<dbReference type="Proteomes" id="UP000050326">
    <property type="component" value="Unassembled WGS sequence"/>
</dbReference>
<keyword evidence="4" id="KW-0597">Phosphoprotein</keyword>
<dbReference type="Pfam" id="PF00072">
    <property type="entry name" value="Response_reg"/>
    <property type="match status" value="1"/>
</dbReference>
<dbReference type="Gene3D" id="1.25.40.10">
    <property type="entry name" value="Tetratricopeptide repeat domain"/>
    <property type="match status" value="1"/>
</dbReference>
<dbReference type="EMBL" id="LKET01000029">
    <property type="protein sequence ID" value="KPU44642.1"/>
    <property type="molecule type" value="Genomic_DNA"/>
</dbReference>
<dbReference type="AlphaFoldDB" id="A0A0P8YC00"/>
<evidence type="ECO:0000256" key="1">
    <source>
        <dbReference type="ARBA" id="ARBA00018672"/>
    </source>
</evidence>
<dbReference type="SUPFAM" id="SSF48452">
    <property type="entry name" value="TPR-like"/>
    <property type="match status" value="1"/>
</dbReference>
<dbReference type="InterPro" id="IPR011006">
    <property type="entry name" value="CheY-like_superfamily"/>
</dbReference>
<sequence length="373" mass="43027">MLKAIIVDNEEPAINVLKILLERTRQVTVTNSFLSAADALAGLKKAKPDVAFLDIEMPETNGLELAVNILAIYSDVEIIFVTAYDQYALNAFRVNALDYLLKPISFEDIEQTVDRFIKRKVLLAGSNHRLPGNGRIYCFGKFSVYGAENKQPVKWRTSKAEELFAYMLQNLEKEVPKWKICEALWPEYDQEKVDIQLHTTIYKMKKVLSSAGINFNFSFINGCYWMSLPQVYVDTVEFDSQTAFSVPVEEGTIEKYEKALLLYKGDYLEDNDYLWSLPQKEAYFKKYYKLATSIVIYYMQRNDYIAAEKILGEILEKSPLNEAAHEMLLKCYFVKRDQVAFITHYQVVQELFKAELGIKPSKSIQALYNSIQL</sequence>
<evidence type="ECO:0000256" key="2">
    <source>
        <dbReference type="ARBA" id="ARBA00023125"/>
    </source>
</evidence>
<dbReference type="SMART" id="SM00448">
    <property type="entry name" value="REC"/>
    <property type="match status" value="1"/>
</dbReference>
<dbReference type="InterPro" id="IPR005158">
    <property type="entry name" value="BTAD"/>
</dbReference>
<dbReference type="GO" id="GO:0006355">
    <property type="term" value="P:regulation of DNA-templated transcription"/>
    <property type="evidence" value="ECO:0007669"/>
    <property type="project" value="InterPro"/>
</dbReference>
<feature type="modified residue" description="4-aspartylphosphate" evidence="4">
    <location>
        <position position="54"/>
    </location>
</feature>
<protein>
    <recommendedName>
        <fullName evidence="1">Stage 0 sporulation protein A homolog</fullName>
    </recommendedName>
</protein>
<proteinExistence type="predicted"/>
<dbReference type="PATRIC" id="fig|36849.3.peg.1821"/>
<evidence type="ECO:0000256" key="4">
    <source>
        <dbReference type="PROSITE-ProRule" id="PRU00169"/>
    </source>
</evidence>
<dbReference type="Gene3D" id="3.40.50.2300">
    <property type="match status" value="1"/>
</dbReference>
<evidence type="ECO:0000256" key="3">
    <source>
        <dbReference type="ARBA" id="ARBA00024867"/>
    </source>
</evidence>
<dbReference type="GO" id="GO:0003677">
    <property type="term" value="F:DNA binding"/>
    <property type="evidence" value="ECO:0007669"/>
    <property type="project" value="UniProtKB-KW"/>
</dbReference>
<dbReference type="SUPFAM" id="SSF52172">
    <property type="entry name" value="CheY-like"/>
    <property type="match status" value="1"/>
</dbReference>
<reference evidence="6 7" key="1">
    <citation type="submission" date="2015-09" db="EMBL/GenBank/DDBJ databases">
        <title>Genome sequence of Oxobacter pfennigii DSM 3222.</title>
        <authorList>
            <person name="Poehlein A."/>
            <person name="Bengelsdorf F.R."/>
            <person name="Schiel-Bengelsdorf B."/>
            <person name="Duerre P."/>
            <person name="Daniel R."/>
        </authorList>
    </citation>
    <scope>NUCLEOTIDE SEQUENCE [LARGE SCALE GENOMIC DNA]</scope>
    <source>
        <strain evidence="6 7">DSM 3222</strain>
    </source>
</reference>
<dbReference type="SMART" id="SM01043">
    <property type="entry name" value="BTAD"/>
    <property type="match status" value="1"/>
</dbReference>
<dbReference type="Gene3D" id="1.10.10.10">
    <property type="entry name" value="Winged helix-like DNA-binding domain superfamily/Winged helix DNA-binding domain"/>
    <property type="match status" value="1"/>
</dbReference>
<dbReference type="PANTHER" id="PTHR35807">
    <property type="entry name" value="TRANSCRIPTIONAL REGULATOR REDD-RELATED"/>
    <property type="match status" value="1"/>
</dbReference>
<dbReference type="InterPro" id="IPR011990">
    <property type="entry name" value="TPR-like_helical_dom_sf"/>
</dbReference>
<dbReference type="InterPro" id="IPR036388">
    <property type="entry name" value="WH-like_DNA-bd_sf"/>
</dbReference>
<accession>A0A0P8YC00</accession>
<evidence type="ECO:0000313" key="7">
    <source>
        <dbReference type="Proteomes" id="UP000050326"/>
    </source>
</evidence>
<keyword evidence="2" id="KW-0238">DNA-binding</keyword>
<dbReference type="Pfam" id="PF03704">
    <property type="entry name" value="BTAD"/>
    <property type="match status" value="1"/>
</dbReference>
<dbReference type="InterPro" id="IPR051677">
    <property type="entry name" value="AfsR-DnrI-RedD_regulator"/>
</dbReference>
<dbReference type="PANTHER" id="PTHR35807:SF2">
    <property type="entry name" value="TRANSCRIPTIONAL ACTIVATOR DOMAIN"/>
    <property type="match status" value="1"/>
</dbReference>
<evidence type="ECO:0000313" key="6">
    <source>
        <dbReference type="EMBL" id="KPU44642.1"/>
    </source>
</evidence>